<dbReference type="EMBL" id="JBJQOH010000006">
    <property type="protein sequence ID" value="KAL3685584.1"/>
    <property type="molecule type" value="Genomic_DNA"/>
</dbReference>
<comment type="caution">
    <text evidence="1">The sequence shown here is derived from an EMBL/GenBank/DDBJ whole genome shotgun (WGS) entry which is preliminary data.</text>
</comment>
<evidence type="ECO:0000313" key="2">
    <source>
        <dbReference type="Proteomes" id="UP001633002"/>
    </source>
</evidence>
<dbReference type="Proteomes" id="UP001633002">
    <property type="component" value="Unassembled WGS sequence"/>
</dbReference>
<accession>A0ABD3H605</accession>
<organism evidence="1 2">
    <name type="scientific">Riccia sorocarpa</name>
    <dbReference type="NCBI Taxonomy" id="122646"/>
    <lineage>
        <taxon>Eukaryota</taxon>
        <taxon>Viridiplantae</taxon>
        <taxon>Streptophyta</taxon>
        <taxon>Embryophyta</taxon>
        <taxon>Marchantiophyta</taxon>
        <taxon>Marchantiopsida</taxon>
        <taxon>Marchantiidae</taxon>
        <taxon>Marchantiales</taxon>
        <taxon>Ricciaceae</taxon>
        <taxon>Riccia</taxon>
    </lineage>
</organism>
<name>A0ABD3H605_9MARC</name>
<reference evidence="1 2" key="1">
    <citation type="submission" date="2024-09" db="EMBL/GenBank/DDBJ databases">
        <title>Chromosome-scale assembly of Riccia sorocarpa.</title>
        <authorList>
            <person name="Paukszto L."/>
        </authorList>
    </citation>
    <scope>NUCLEOTIDE SEQUENCE [LARGE SCALE GENOMIC DNA]</scope>
    <source>
        <strain evidence="1">LP-2024</strain>
        <tissue evidence="1">Aerial parts of the thallus</tissue>
    </source>
</reference>
<sequence>MHYRIYREYATKALRVGVKGQVFGSSRRIGDCSFIDVAENSRRIRARFERKSSSLSVFCLNRDCRSKLSRVVTMGRKPAASKAVEEAEYTTLPENPIFFFFFLVYASDKPVAGQKTFGCYKKEFERIEWDDEERANYWLNQFGALTALKLMHIEPDLIAKLVNAYNPVSNRIDLLGFEDVLCESMIADCFNLKSEGIVVSRNPELPHEWISHCYPEYAVPEDIKKEYYVAARCVDPEWKNKISWVLRHVLGRAEGREMPKGVLAAMIQAEVEGEVVNWAAIVFERIRGELRRLKAIRKGDHLKCEAGPLLTMIAEYVAYQKKDKEKTQKKPALPAPPAPTVSPEIQEAVEETLAAAQFYIARRQDGALTGLLTTIPITTKVTIPSMSTVVSVVDKSSLVEVHPDPVAMGDIIEVAEPVVRVVAQNPITIADTVKEGSTAPEDKSSKTRSQYLREQLRETLPETITEDSSVLEATTSLVELAELVSETEGANVSTEYKPKLYRPQPAIRRTVREQSAKD</sequence>
<evidence type="ECO:0000313" key="1">
    <source>
        <dbReference type="EMBL" id="KAL3685584.1"/>
    </source>
</evidence>
<protein>
    <submittedName>
        <fullName evidence="1">Uncharacterized protein</fullName>
    </submittedName>
</protein>
<dbReference type="AlphaFoldDB" id="A0ABD3H605"/>
<proteinExistence type="predicted"/>
<gene>
    <name evidence="1" type="ORF">R1sor_003606</name>
</gene>
<keyword evidence="2" id="KW-1185">Reference proteome</keyword>